<organism evidence="1 2">
    <name type="scientific">Streptomyces mobaraensis</name>
    <name type="common">Streptoverticillium mobaraense</name>
    <dbReference type="NCBI Taxonomy" id="35621"/>
    <lineage>
        <taxon>Bacteria</taxon>
        <taxon>Bacillati</taxon>
        <taxon>Actinomycetota</taxon>
        <taxon>Actinomycetes</taxon>
        <taxon>Kitasatosporales</taxon>
        <taxon>Streptomycetaceae</taxon>
        <taxon>Streptomyces</taxon>
    </lineage>
</organism>
<dbReference type="EMBL" id="VOKX01000010">
    <property type="protein sequence ID" value="KAB7849286.1"/>
    <property type="molecule type" value="Genomic_DNA"/>
</dbReference>
<dbReference type="RefSeq" id="WP_152262930.1">
    <property type="nucleotide sequence ID" value="NZ_VOKX01000010.1"/>
</dbReference>
<sequence>MPPVPLLGALPAPFLAAVLAAPRRRPRPLPGAVLAALPDAARGVAAMARGAARYRSPRA</sequence>
<comment type="caution">
    <text evidence="1">The sequence shown here is derived from an EMBL/GenBank/DDBJ whole genome shotgun (WGS) entry which is preliminary data.</text>
</comment>
<reference evidence="1 2" key="1">
    <citation type="journal article" date="2019" name="Microb. Cell Fact.">
        <title>Exploring novel herbicidin analogues by transcriptional regulator overexpression and MS/MS molecular networking.</title>
        <authorList>
            <person name="Shi Y."/>
            <person name="Gu R."/>
            <person name="Li Y."/>
            <person name="Wang X."/>
            <person name="Ren W."/>
            <person name="Li X."/>
            <person name="Wang L."/>
            <person name="Xie Y."/>
            <person name="Hong B."/>
        </authorList>
    </citation>
    <scope>NUCLEOTIDE SEQUENCE [LARGE SCALE GENOMIC DNA]</scope>
    <source>
        <strain evidence="1 2">US-43</strain>
    </source>
</reference>
<gene>
    <name evidence="1" type="ORF">FRZ00_07710</name>
</gene>
<keyword evidence="2" id="KW-1185">Reference proteome</keyword>
<evidence type="ECO:0000313" key="1">
    <source>
        <dbReference type="EMBL" id="KAB7849286.1"/>
    </source>
</evidence>
<accession>A0A5N5WDJ3</accession>
<dbReference type="Proteomes" id="UP000327000">
    <property type="component" value="Unassembled WGS sequence"/>
</dbReference>
<name>A0A5N5WDJ3_STRMB</name>
<proteinExistence type="predicted"/>
<dbReference type="AlphaFoldDB" id="A0A5N5WDJ3"/>
<evidence type="ECO:0000313" key="2">
    <source>
        <dbReference type="Proteomes" id="UP000327000"/>
    </source>
</evidence>
<protein>
    <submittedName>
        <fullName evidence="1">Uncharacterized protein</fullName>
    </submittedName>
</protein>